<dbReference type="PANTHER" id="PTHR33964">
    <property type="entry name" value="RE45066P-RELATED"/>
    <property type="match status" value="1"/>
</dbReference>
<organism evidence="3 4">
    <name type="scientific">Fragariocoptes setiger</name>
    <dbReference type="NCBI Taxonomy" id="1670756"/>
    <lineage>
        <taxon>Eukaryota</taxon>
        <taxon>Metazoa</taxon>
        <taxon>Ecdysozoa</taxon>
        <taxon>Arthropoda</taxon>
        <taxon>Chelicerata</taxon>
        <taxon>Arachnida</taxon>
        <taxon>Acari</taxon>
        <taxon>Acariformes</taxon>
        <taxon>Trombidiformes</taxon>
        <taxon>Prostigmata</taxon>
        <taxon>Eupodina</taxon>
        <taxon>Eriophyoidea</taxon>
        <taxon>Phytoptidae</taxon>
        <taxon>Fragariocoptes</taxon>
    </lineage>
</organism>
<protein>
    <submittedName>
        <fullName evidence="3">Uncharacterized protein</fullName>
    </submittedName>
</protein>
<feature type="transmembrane region" description="Helical" evidence="2">
    <location>
        <begin position="12"/>
        <end position="30"/>
    </location>
</feature>
<comment type="caution">
    <text evidence="3">The sequence shown here is derived from an EMBL/GenBank/DDBJ whole genome shotgun (WGS) entry which is preliminary data.</text>
</comment>
<reference evidence="3 4" key="1">
    <citation type="submission" date="2020-10" db="EMBL/GenBank/DDBJ databases">
        <authorList>
            <person name="Klimov P.B."/>
            <person name="Dyachkov S.M."/>
            <person name="Chetverikov P.E."/>
        </authorList>
    </citation>
    <scope>NUCLEOTIDE SEQUENCE [LARGE SCALE GENOMIC DNA]</scope>
    <source>
        <strain evidence="3">BMOC 18-1129-001#AD2665</strain>
        <tissue evidence="3">Entire mites</tissue>
    </source>
</reference>
<accession>A0ABQ7S6M3</accession>
<evidence type="ECO:0000313" key="4">
    <source>
        <dbReference type="Proteomes" id="UP000825002"/>
    </source>
</evidence>
<gene>
    <name evidence="3" type="ORF">GZH46_02404</name>
</gene>
<proteinExistence type="predicted"/>
<keyword evidence="2" id="KW-0472">Membrane</keyword>
<keyword evidence="2" id="KW-1133">Transmembrane helix</keyword>
<dbReference type="Proteomes" id="UP000825002">
    <property type="component" value="Unassembled WGS sequence"/>
</dbReference>
<evidence type="ECO:0000256" key="1">
    <source>
        <dbReference type="SAM" id="MobiDB-lite"/>
    </source>
</evidence>
<dbReference type="PANTHER" id="PTHR33964:SF1">
    <property type="entry name" value="RE45066P"/>
    <property type="match status" value="1"/>
</dbReference>
<evidence type="ECO:0000313" key="3">
    <source>
        <dbReference type="EMBL" id="KAG9509088.1"/>
    </source>
</evidence>
<keyword evidence="2" id="KW-0812">Transmembrane</keyword>
<sequence length="460" mass="50826">MNLTTIQSSRAKVIVISSVAMIIATIMINIEDVAAEEKGGFKSQCGTAAQVAVQVGQCLTPIYDSISGKFPTPQKDQDIVDYCTRYNSTEKCVRDVAKRCLNGIHKSATVALANSIKTYRNKECRSAETRAPYISTIQCVDKHAPLMVNILRNHTALFTGISKQPVEPGQRLVAMCCLLASLDESIKNEFKNKCSPQHIKVAVNLVDSLTKDAREAADKQQQQQVATARGNQPNRARSIDSSKNAKCGTTEQVADRIEMCARPLMDILEGTLEKWPDSTQDIRDLCGRIVVAEKCIRDVGRNCLTGLRRTIVSALSGAVQRTRKRECSERMLAPLLSAIKCVEKHQDVIHDSMVNITSHLTIVRDQFDDLDDKTKGICCMITEIGRVIEANMSPFCKSEAKHMLRLYNGALEDVNDLICRSAKCDNFLQGYKVKKSNSYHGMIATMVIIVFSLDGTTTVA</sequence>
<feature type="compositionally biased region" description="Polar residues" evidence="1">
    <location>
        <begin position="219"/>
        <end position="248"/>
    </location>
</feature>
<keyword evidence="4" id="KW-1185">Reference proteome</keyword>
<name>A0ABQ7S6M3_9ACAR</name>
<evidence type="ECO:0000256" key="2">
    <source>
        <dbReference type="SAM" id="Phobius"/>
    </source>
</evidence>
<feature type="region of interest" description="Disordered" evidence="1">
    <location>
        <begin position="213"/>
        <end position="248"/>
    </location>
</feature>
<dbReference type="EMBL" id="JAIFTH010000682">
    <property type="protein sequence ID" value="KAG9509088.1"/>
    <property type="molecule type" value="Genomic_DNA"/>
</dbReference>